<dbReference type="Proteomes" id="UP000308768">
    <property type="component" value="Unassembled WGS sequence"/>
</dbReference>
<evidence type="ECO:0000313" key="8">
    <source>
        <dbReference type="EMBL" id="TKA63680.1"/>
    </source>
</evidence>
<sequence>MAATPHPLYSLSFKPLPTSTSRNPNLLLYTPPSPPPPSASPSPPSPNLIILATWLGGSTEKRIAVYARGYQKLYPTTPILLIRTVLADITIKSFTTVQQQLALARDFLLSVFPPPANPAGNTERGGALLHVFSHGGCISALQLSRLLRAGSSTDLAFPIPLIGIILDSCPGSSSFPKAYAGATYSLPLWQPASFLGRIILLPCIGAISTLQSLGILSSIADLRRELNEQVTFGPNVPRLYLHSSADEVVAAEDVASHAAEMAEKGVSVRREVWKVAMHCALPVEDAERYWAAIRSFVAGEGHSRETKL</sequence>
<keyword evidence="3" id="KW-1133">Transmembrane helix</keyword>
<reference evidence="8 9" key="1">
    <citation type="submission" date="2017-03" db="EMBL/GenBank/DDBJ databases">
        <title>Genomes of endolithic fungi from Antarctica.</title>
        <authorList>
            <person name="Coleine C."/>
            <person name="Masonjones S."/>
            <person name="Stajich J.E."/>
        </authorList>
    </citation>
    <scope>NUCLEOTIDE SEQUENCE [LARGE SCALE GENOMIC DNA]</scope>
    <source>
        <strain evidence="8 9">CCFEE 5187</strain>
    </source>
</reference>
<comment type="similarity">
    <text evidence="1">Belongs to the TMEM53 family.</text>
</comment>
<dbReference type="InterPro" id="IPR029058">
    <property type="entry name" value="AB_hydrolase_fold"/>
</dbReference>
<dbReference type="STRING" id="331657.A0A4U0WKS1"/>
<dbReference type="PANTHER" id="PTHR12265">
    <property type="entry name" value="TRANSMEMBRANE PROTEIN 53"/>
    <property type="match status" value="1"/>
</dbReference>
<keyword evidence="9" id="KW-1185">Reference proteome</keyword>
<dbReference type="AlphaFoldDB" id="A0A4U0WKS1"/>
<protein>
    <submittedName>
        <fullName evidence="8">Uncharacterized protein</fullName>
    </submittedName>
</protein>
<evidence type="ECO:0000313" key="9">
    <source>
        <dbReference type="Proteomes" id="UP000308768"/>
    </source>
</evidence>
<dbReference type="GO" id="GO:0005640">
    <property type="term" value="C:nuclear outer membrane"/>
    <property type="evidence" value="ECO:0007669"/>
    <property type="project" value="UniProtKB-SubCell"/>
</dbReference>
<keyword evidence="2" id="KW-0812">Transmembrane</keyword>
<keyword evidence="4" id="KW-0472">Membrane</keyword>
<dbReference type="OrthoDB" id="77878at2759"/>
<comment type="caution">
    <text evidence="8">The sequence shown here is derived from an EMBL/GenBank/DDBJ whole genome shotgun (WGS) entry which is preliminary data.</text>
</comment>
<dbReference type="InterPro" id="IPR008547">
    <property type="entry name" value="DUF829_TMEM53"/>
</dbReference>
<dbReference type="Pfam" id="PF05705">
    <property type="entry name" value="DUF829"/>
    <property type="match status" value="1"/>
</dbReference>
<dbReference type="EMBL" id="NAJN01001367">
    <property type="protein sequence ID" value="TKA63680.1"/>
    <property type="molecule type" value="Genomic_DNA"/>
</dbReference>
<evidence type="ECO:0000256" key="4">
    <source>
        <dbReference type="ARBA" id="ARBA00023136"/>
    </source>
</evidence>
<comment type="subcellular location">
    <subcellularLocation>
        <location evidence="6">Nucleus outer membrane</location>
        <topology evidence="6">Single-pass membrane protein</topology>
    </subcellularLocation>
</comment>
<proteinExistence type="inferred from homology"/>
<evidence type="ECO:0000256" key="3">
    <source>
        <dbReference type="ARBA" id="ARBA00022989"/>
    </source>
</evidence>
<evidence type="ECO:0000256" key="1">
    <source>
        <dbReference type="ARBA" id="ARBA00007387"/>
    </source>
</evidence>
<evidence type="ECO:0000256" key="7">
    <source>
        <dbReference type="SAM" id="MobiDB-lite"/>
    </source>
</evidence>
<accession>A0A4U0WKS1</accession>
<keyword evidence="5" id="KW-0539">Nucleus</keyword>
<evidence type="ECO:0000256" key="2">
    <source>
        <dbReference type="ARBA" id="ARBA00022692"/>
    </source>
</evidence>
<dbReference type="SUPFAM" id="SSF53474">
    <property type="entry name" value="alpha/beta-Hydrolases"/>
    <property type="match status" value="1"/>
</dbReference>
<feature type="compositionally biased region" description="Pro residues" evidence="7">
    <location>
        <begin position="31"/>
        <end position="43"/>
    </location>
</feature>
<evidence type="ECO:0000256" key="5">
    <source>
        <dbReference type="ARBA" id="ARBA00023242"/>
    </source>
</evidence>
<name>A0A4U0WKS1_9PEZI</name>
<dbReference type="PANTHER" id="PTHR12265:SF30">
    <property type="entry name" value="TRANSMEMBRANE PROTEIN 53"/>
    <property type="match status" value="1"/>
</dbReference>
<evidence type="ECO:0000256" key="6">
    <source>
        <dbReference type="ARBA" id="ARBA00034303"/>
    </source>
</evidence>
<organism evidence="8 9">
    <name type="scientific">Cryomyces minteri</name>
    <dbReference type="NCBI Taxonomy" id="331657"/>
    <lineage>
        <taxon>Eukaryota</taxon>
        <taxon>Fungi</taxon>
        <taxon>Dikarya</taxon>
        <taxon>Ascomycota</taxon>
        <taxon>Pezizomycotina</taxon>
        <taxon>Dothideomycetes</taxon>
        <taxon>Dothideomycetes incertae sedis</taxon>
        <taxon>Cryomyces</taxon>
    </lineage>
</organism>
<feature type="region of interest" description="Disordered" evidence="7">
    <location>
        <begin position="1"/>
        <end position="43"/>
    </location>
</feature>
<gene>
    <name evidence="8" type="ORF">B0A49_12374</name>
</gene>